<dbReference type="GO" id="GO:0003677">
    <property type="term" value="F:DNA binding"/>
    <property type="evidence" value="ECO:0007669"/>
    <property type="project" value="UniProtKB-KW"/>
</dbReference>
<organism evidence="5 6">
    <name type="scientific">Telluria aromaticivorans</name>
    <dbReference type="NCBI Taxonomy" id="2725995"/>
    <lineage>
        <taxon>Bacteria</taxon>
        <taxon>Pseudomonadati</taxon>
        <taxon>Pseudomonadota</taxon>
        <taxon>Betaproteobacteria</taxon>
        <taxon>Burkholderiales</taxon>
        <taxon>Oxalobacteraceae</taxon>
        <taxon>Telluria group</taxon>
        <taxon>Telluria</taxon>
    </lineage>
</organism>
<keyword evidence="1" id="KW-0805">Transcription regulation</keyword>
<dbReference type="SMART" id="SM00418">
    <property type="entry name" value="HTH_ARSR"/>
    <property type="match status" value="1"/>
</dbReference>
<keyword evidence="6" id="KW-1185">Reference proteome</keyword>
<keyword evidence="2" id="KW-0238">DNA-binding</keyword>
<evidence type="ECO:0000313" key="5">
    <source>
        <dbReference type="EMBL" id="NNG23878.1"/>
    </source>
</evidence>
<evidence type="ECO:0000256" key="3">
    <source>
        <dbReference type="ARBA" id="ARBA00023163"/>
    </source>
</evidence>
<dbReference type="Pfam" id="PF12840">
    <property type="entry name" value="HTH_20"/>
    <property type="match status" value="1"/>
</dbReference>
<dbReference type="InterPro" id="IPR001845">
    <property type="entry name" value="HTH_ArsR_DNA-bd_dom"/>
</dbReference>
<evidence type="ECO:0000313" key="6">
    <source>
        <dbReference type="Proteomes" id="UP000533905"/>
    </source>
</evidence>
<keyword evidence="3" id="KW-0804">Transcription</keyword>
<dbReference type="NCBIfam" id="NF033788">
    <property type="entry name" value="HTH_metalloreg"/>
    <property type="match status" value="1"/>
</dbReference>
<name>A0A7Y2P071_9BURK</name>
<feature type="domain" description="HTH arsR-type" evidence="4">
    <location>
        <begin position="1"/>
        <end position="95"/>
    </location>
</feature>
<dbReference type="InterPro" id="IPR051011">
    <property type="entry name" value="Metal_resp_trans_reg"/>
</dbReference>
<dbReference type="InterPro" id="IPR011991">
    <property type="entry name" value="ArsR-like_HTH"/>
</dbReference>
<accession>A0A7Y2P071</accession>
<sequence length="109" mass="11119">MDTKTAIAALAALAQESRLAVFRLLVETGPAGLAASKIAAALGIPSSSLSFHLKELSHAGLIAPRQEGRFIIYAAQFDTMNGLIAFLTDNCCGGNPCAPVGAPSCATTT</sequence>
<dbReference type="Proteomes" id="UP000533905">
    <property type="component" value="Unassembled WGS sequence"/>
</dbReference>
<dbReference type="PANTHER" id="PTHR43132:SF2">
    <property type="entry name" value="ARSENICAL RESISTANCE OPERON REPRESSOR ARSR-RELATED"/>
    <property type="match status" value="1"/>
</dbReference>
<evidence type="ECO:0000256" key="2">
    <source>
        <dbReference type="ARBA" id="ARBA00023125"/>
    </source>
</evidence>
<dbReference type="PANTHER" id="PTHR43132">
    <property type="entry name" value="ARSENICAL RESISTANCE OPERON REPRESSOR ARSR-RELATED"/>
    <property type="match status" value="1"/>
</dbReference>
<dbReference type="Gene3D" id="1.10.10.10">
    <property type="entry name" value="Winged helix-like DNA-binding domain superfamily/Winged helix DNA-binding domain"/>
    <property type="match status" value="1"/>
</dbReference>
<evidence type="ECO:0000256" key="1">
    <source>
        <dbReference type="ARBA" id="ARBA00023015"/>
    </source>
</evidence>
<reference evidence="5 6" key="1">
    <citation type="submission" date="2020-04" db="EMBL/GenBank/DDBJ databases">
        <title>Massilia sp. nov., a cold adapted bacteria isolated from Arctic soil.</title>
        <authorList>
            <person name="Son J."/>
            <person name="Ka J.-O."/>
        </authorList>
    </citation>
    <scope>NUCLEOTIDE SEQUENCE [LARGE SCALE GENOMIC DNA]</scope>
    <source>
        <strain evidence="5 6">ML15P13</strain>
    </source>
</reference>
<dbReference type="InterPro" id="IPR036390">
    <property type="entry name" value="WH_DNA-bd_sf"/>
</dbReference>
<protein>
    <submittedName>
        <fullName evidence="5">Helix-turn-helix transcriptional regulator</fullName>
    </submittedName>
</protein>
<evidence type="ECO:0000259" key="4">
    <source>
        <dbReference type="PROSITE" id="PS50987"/>
    </source>
</evidence>
<dbReference type="SUPFAM" id="SSF46785">
    <property type="entry name" value="Winged helix' DNA-binding domain"/>
    <property type="match status" value="1"/>
</dbReference>
<dbReference type="GO" id="GO:0003700">
    <property type="term" value="F:DNA-binding transcription factor activity"/>
    <property type="evidence" value="ECO:0007669"/>
    <property type="project" value="InterPro"/>
</dbReference>
<gene>
    <name evidence="5" type="ORF">HGB41_12830</name>
</gene>
<dbReference type="PROSITE" id="PS50987">
    <property type="entry name" value="HTH_ARSR_2"/>
    <property type="match status" value="1"/>
</dbReference>
<dbReference type="InterPro" id="IPR036388">
    <property type="entry name" value="WH-like_DNA-bd_sf"/>
</dbReference>
<dbReference type="CDD" id="cd00090">
    <property type="entry name" value="HTH_ARSR"/>
    <property type="match status" value="1"/>
</dbReference>
<proteinExistence type="predicted"/>
<dbReference type="EMBL" id="JABAIV010000004">
    <property type="protein sequence ID" value="NNG23878.1"/>
    <property type="molecule type" value="Genomic_DNA"/>
</dbReference>
<dbReference type="RefSeq" id="WP_171084977.1">
    <property type="nucleotide sequence ID" value="NZ_JABAIV010000004.1"/>
</dbReference>
<dbReference type="PRINTS" id="PR00778">
    <property type="entry name" value="HTHARSR"/>
</dbReference>
<dbReference type="AlphaFoldDB" id="A0A7Y2P071"/>
<comment type="caution">
    <text evidence="5">The sequence shown here is derived from an EMBL/GenBank/DDBJ whole genome shotgun (WGS) entry which is preliminary data.</text>
</comment>